<name>A0A7U2F3P3_PHANO</name>
<dbReference type="VEuPathDB" id="FungiDB:JI435_411590"/>
<dbReference type="EMBL" id="CP069030">
    <property type="protein sequence ID" value="QRC98139.1"/>
    <property type="molecule type" value="Genomic_DNA"/>
</dbReference>
<keyword evidence="2" id="KW-1185">Reference proteome</keyword>
<reference evidence="2" key="1">
    <citation type="journal article" date="2021" name="BMC Genomics">
        <title>Chromosome-level genome assembly and manually-curated proteome of model necrotroph Parastagonospora nodorum Sn15 reveals a genome-wide trove of candidate effector homologs, and redundancy of virulence-related functions within an accessory chromosome.</title>
        <authorList>
            <person name="Bertazzoni S."/>
            <person name="Jones D.A.B."/>
            <person name="Phan H.T."/>
            <person name="Tan K.-C."/>
            <person name="Hane J.K."/>
        </authorList>
    </citation>
    <scope>NUCLEOTIDE SEQUENCE [LARGE SCALE GENOMIC DNA]</scope>
    <source>
        <strain evidence="2">SN15 / ATCC MYA-4574 / FGSC 10173)</strain>
    </source>
</reference>
<organism evidence="1 2">
    <name type="scientific">Phaeosphaeria nodorum (strain SN15 / ATCC MYA-4574 / FGSC 10173)</name>
    <name type="common">Glume blotch fungus</name>
    <name type="synonym">Parastagonospora nodorum</name>
    <dbReference type="NCBI Taxonomy" id="321614"/>
    <lineage>
        <taxon>Eukaryota</taxon>
        <taxon>Fungi</taxon>
        <taxon>Dikarya</taxon>
        <taxon>Ascomycota</taxon>
        <taxon>Pezizomycotina</taxon>
        <taxon>Dothideomycetes</taxon>
        <taxon>Pleosporomycetidae</taxon>
        <taxon>Pleosporales</taxon>
        <taxon>Pleosporineae</taxon>
        <taxon>Phaeosphaeriaceae</taxon>
        <taxon>Parastagonospora</taxon>
    </lineage>
</organism>
<evidence type="ECO:0000313" key="2">
    <source>
        <dbReference type="Proteomes" id="UP000663193"/>
    </source>
</evidence>
<dbReference type="Proteomes" id="UP000663193">
    <property type="component" value="Chromosome 8"/>
</dbReference>
<sequence length="56" mass="6155">MDTSSGVAGARAFQVLCSVWRSRLRRLAGWYRGCVGEEVGVRVAVVKRARQATLFA</sequence>
<accession>A0A7U2F3P3</accession>
<gene>
    <name evidence="1" type="ORF">JI435_411590</name>
</gene>
<proteinExistence type="predicted"/>
<protein>
    <submittedName>
        <fullName evidence="1">Uncharacterized protein</fullName>
    </submittedName>
</protein>
<evidence type="ECO:0000313" key="1">
    <source>
        <dbReference type="EMBL" id="QRC98139.1"/>
    </source>
</evidence>
<dbReference type="AlphaFoldDB" id="A0A7U2F3P3"/>